<keyword evidence="1" id="KW-0732">Signal</keyword>
<dbReference type="OrthoDB" id="22538at2"/>
<reference evidence="3" key="1">
    <citation type="submission" date="2015-06" db="EMBL/GenBank/DDBJ databases">
        <authorList>
            <person name="Bertelli C."/>
        </authorList>
    </citation>
    <scope>NUCLEOTIDE SEQUENCE [LARGE SCALE GENOMIC DNA]</scope>
    <source>
        <strain evidence="3">CRIB-30</strain>
    </source>
</reference>
<evidence type="ECO:0000313" key="3">
    <source>
        <dbReference type="Proteomes" id="UP000220251"/>
    </source>
</evidence>
<dbReference type="RefSeq" id="WP_098039322.1">
    <property type="nucleotide sequence ID" value="NZ_CWGJ01000028.1"/>
</dbReference>
<sequence length="178" mass="19597">MFNLRNLLLLLILISSILHSDQETRSSLYYIKLGAAHPPGNSAVVLPSCGIGTRFQRDNHGFDLSANLGSVVFVNYASLKGLFLFYPQPEKQHQLYYGVGPGLGYHLASVPMGGPFGGRTTEYGNITLEGVLGYEFRHASHFKSFIQLEISQPAMGFGRHRIYCRFTPGVALHGGFGF</sequence>
<feature type="signal peptide" evidence="1">
    <location>
        <begin position="1"/>
        <end position="20"/>
    </location>
</feature>
<evidence type="ECO:0000313" key="2">
    <source>
        <dbReference type="EMBL" id="CRX39456.1"/>
    </source>
</evidence>
<protein>
    <submittedName>
        <fullName evidence="2">Putative secreted protein</fullName>
    </submittedName>
</protein>
<dbReference type="Proteomes" id="UP000220251">
    <property type="component" value="Unassembled WGS sequence"/>
</dbReference>
<keyword evidence="3" id="KW-1185">Reference proteome</keyword>
<accession>A0A0H5DRW1</accession>
<organism evidence="2 3">
    <name type="scientific">Estrella lausannensis</name>
    <dbReference type="NCBI Taxonomy" id="483423"/>
    <lineage>
        <taxon>Bacteria</taxon>
        <taxon>Pseudomonadati</taxon>
        <taxon>Chlamydiota</taxon>
        <taxon>Chlamydiia</taxon>
        <taxon>Parachlamydiales</taxon>
        <taxon>Candidatus Criblamydiaceae</taxon>
        <taxon>Estrella</taxon>
    </lineage>
</organism>
<dbReference type="AlphaFoldDB" id="A0A0H5DRW1"/>
<gene>
    <name evidence="2" type="ORF">ELAC_2135</name>
</gene>
<name>A0A0H5DRW1_9BACT</name>
<evidence type="ECO:0000256" key="1">
    <source>
        <dbReference type="SAM" id="SignalP"/>
    </source>
</evidence>
<feature type="chain" id="PRO_5005217842" evidence="1">
    <location>
        <begin position="21"/>
        <end position="178"/>
    </location>
</feature>
<dbReference type="EMBL" id="CWGJ01000028">
    <property type="protein sequence ID" value="CRX39456.1"/>
    <property type="molecule type" value="Genomic_DNA"/>
</dbReference>
<proteinExistence type="predicted"/>